<dbReference type="Gene3D" id="3.30.450.20">
    <property type="entry name" value="PAS domain"/>
    <property type="match status" value="1"/>
</dbReference>
<dbReference type="InterPro" id="IPR000014">
    <property type="entry name" value="PAS"/>
</dbReference>
<dbReference type="PROSITE" id="PS50112">
    <property type="entry name" value="PAS"/>
    <property type="match status" value="1"/>
</dbReference>
<dbReference type="CDD" id="cd07041">
    <property type="entry name" value="STAS_RsbR_RsbS_like"/>
    <property type="match status" value="1"/>
</dbReference>
<dbReference type="InterPro" id="IPR051932">
    <property type="entry name" value="Bact_StressResp_Reg"/>
</dbReference>
<dbReference type="Proteomes" id="UP001341444">
    <property type="component" value="Unassembled WGS sequence"/>
</dbReference>
<feature type="domain" description="STAS" evidence="2">
    <location>
        <begin position="136"/>
        <end position="248"/>
    </location>
</feature>
<dbReference type="Pfam" id="PF01740">
    <property type="entry name" value="STAS"/>
    <property type="match status" value="1"/>
</dbReference>
<dbReference type="EMBL" id="JARMAB010000013">
    <property type="protein sequence ID" value="MED1203506.1"/>
    <property type="molecule type" value="Genomic_DNA"/>
</dbReference>
<dbReference type="PANTHER" id="PTHR33745:SF8">
    <property type="entry name" value="BLUE-LIGHT PHOTORECEPTOR"/>
    <property type="match status" value="1"/>
</dbReference>
<comment type="caution">
    <text evidence="3">The sequence shown here is derived from an EMBL/GenBank/DDBJ whole genome shotgun (WGS) entry which is preliminary data.</text>
</comment>
<sequence length="255" mass="28968">MEEHIIKDELFRQIVDNTFEMTVLHTDYKVIYINETGARLLGGSKEELIGANVLDIFLDSSKEMIRERVRCALEEQKIGELIEQTIIALNGTQFEAELYCHPFEFEGKRAVLSVLRDISAKKDLERQLMNKIHEYSTPIVPLLDGISVIPLVGNIDEDKAQMLLDNLPTQIKALQDTQHIIIDFSGIYNLDELVIDFLFKIEAIMKMLGISPILTGIRPELAVRAVSIGRDLTNIRTESNVKKALTTLRGINQLY</sequence>
<organism evidence="3 4">
    <name type="scientific">Heyndrickxia acidicola</name>
    <dbReference type="NCBI Taxonomy" id="209389"/>
    <lineage>
        <taxon>Bacteria</taxon>
        <taxon>Bacillati</taxon>
        <taxon>Bacillota</taxon>
        <taxon>Bacilli</taxon>
        <taxon>Bacillales</taxon>
        <taxon>Bacillaceae</taxon>
        <taxon>Heyndrickxia</taxon>
    </lineage>
</organism>
<name>A0ABU6MFQ9_9BACI</name>
<evidence type="ECO:0000313" key="3">
    <source>
        <dbReference type="EMBL" id="MED1203506.1"/>
    </source>
</evidence>
<dbReference type="Pfam" id="PF13426">
    <property type="entry name" value="PAS_9"/>
    <property type="match status" value="1"/>
</dbReference>
<keyword evidence="4" id="KW-1185">Reference proteome</keyword>
<dbReference type="PROSITE" id="PS50801">
    <property type="entry name" value="STAS"/>
    <property type="match status" value="1"/>
</dbReference>
<evidence type="ECO:0000259" key="1">
    <source>
        <dbReference type="PROSITE" id="PS50112"/>
    </source>
</evidence>
<feature type="domain" description="PAS" evidence="1">
    <location>
        <begin position="7"/>
        <end position="76"/>
    </location>
</feature>
<protein>
    <submittedName>
        <fullName evidence="3">PAS domain S-box protein</fullName>
    </submittedName>
</protein>
<dbReference type="InterPro" id="IPR036513">
    <property type="entry name" value="STAS_dom_sf"/>
</dbReference>
<evidence type="ECO:0000313" key="4">
    <source>
        <dbReference type="Proteomes" id="UP001341444"/>
    </source>
</evidence>
<gene>
    <name evidence="3" type="ORF">P4T90_10500</name>
</gene>
<dbReference type="NCBIfam" id="TIGR00229">
    <property type="entry name" value="sensory_box"/>
    <property type="match status" value="1"/>
</dbReference>
<dbReference type="SUPFAM" id="SSF52091">
    <property type="entry name" value="SpoIIaa-like"/>
    <property type="match status" value="1"/>
</dbReference>
<dbReference type="InterPro" id="IPR035965">
    <property type="entry name" value="PAS-like_dom_sf"/>
</dbReference>
<evidence type="ECO:0000259" key="2">
    <source>
        <dbReference type="PROSITE" id="PS50801"/>
    </source>
</evidence>
<dbReference type="Gene3D" id="3.30.750.24">
    <property type="entry name" value="STAS domain"/>
    <property type="match status" value="1"/>
</dbReference>
<proteinExistence type="predicted"/>
<accession>A0ABU6MFQ9</accession>
<reference evidence="3 4" key="1">
    <citation type="submission" date="2023-03" db="EMBL/GenBank/DDBJ databases">
        <title>Bacillus Genome Sequencing.</title>
        <authorList>
            <person name="Dunlap C."/>
        </authorList>
    </citation>
    <scope>NUCLEOTIDE SEQUENCE [LARGE SCALE GENOMIC DNA]</scope>
    <source>
        <strain evidence="3 4">B-23453</strain>
    </source>
</reference>
<dbReference type="InterPro" id="IPR002645">
    <property type="entry name" value="STAS_dom"/>
</dbReference>
<dbReference type="CDD" id="cd00130">
    <property type="entry name" value="PAS"/>
    <property type="match status" value="1"/>
</dbReference>
<dbReference type="RefSeq" id="WP_066271079.1">
    <property type="nucleotide sequence ID" value="NZ_JARMAB010000013.1"/>
</dbReference>
<dbReference type="SMART" id="SM00091">
    <property type="entry name" value="PAS"/>
    <property type="match status" value="1"/>
</dbReference>
<dbReference type="PANTHER" id="PTHR33745">
    <property type="entry name" value="RSBT ANTAGONIST PROTEIN RSBS-RELATED"/>
    <property type="match status" value="1"/>
</dbReference>
<dbReference type="SUPFAM" id="SSF55785">
    <property type="entry name" value="PYP-like sensor domain (PAS domain)"/>
    <property type="match status" value="1"/>
</dbReference>